<evidence type="ECO:0000256" key="1">
    <source>
        <dbReference type="ARBA" id="ARBA00022679"/>
    </source>
</evidence>
<keyword evidence="5" id="KW-1185">Reference proteome</keyword>
<dbReference type="SUPFAM" id="SSF55729">
    <property type="entry name" value="Acyl-CoA N-acyltransferases (Nat)"/>
    <property type="match status" value="1"/>
</dbReference>
<dbReference type="PATRIC" id="fig|1268237.3.peg.2478"/>
<dbReference type="Pfam" id="PF00583">
    <property type="entry name" value="Acetyltransf_1"/>
    <property type="match status" value="1"/>
</dbReference>
<reference evidence="4 5" key="1">
    <citation type="journal article" date="2013" name="Genome Announc.">
        <title>Draft Genome Sequence of the Aeromonas diversa Type Strain.</title>
        <authorList>
            <person name="Farfan M."/>
            <person name="Spataro N."/>
            <person name="Sanglas A."/>
            <person name="Albarral V."/>
            <person name="Loren J.G."/>
            <person name="Bosch E."/>
            <person name="Fuste M.C."/>
        </authorList>
    </citation>
    <scope>NUCLEOTIDE SEQUENCE [LARGE SCALE GENOMIC DNA]</scope>
    <source>
        <strain evidence="4 5">2478-85</strain>
    </source>
</reference>
<accession>N9VJK6</accession>
<evidence type="ECO:0000313" key="4">
    <source>
        <dbReference type="EMBL" id="ENY71561.1"/>
    </source>
</evidence>
<evidence type="ECO:0000256" key="2">
    <source>
        <dbReference type="ARBA" id="ARBA00023315"/>
    </source>
</evidence>
<dbReference type="RefSeq" id="WP_005355388.1">
    <property type="nucleotide sequence ID" value="NZ_APVG01000032.1"/>
</dbReference>
<dbReference type="EMBL" id="APVG01000032">
    <property type="protein sequence ID" value="ENY71561.1"/>
    <property type="molecule type" value="Genomic_DNA"/>
</dbReference>
<sequence>MNPKYGGAVRAACLDDVERLRLLFTALGYPQGERDLSAALTAHSPDRFVLVHDRGEGIEGVLVLHLCSPLHVGTARGLISALVVDESLRGAGVGGTLLAAAEAICLERGASQVELSSSMHRLDAHRFYERAGYEERRKRLVKRLGST</sequence>
<gene>
    <name evidence="4" type="ORF">G114_12568</name>
</gene>
<dbReference type="OrthoDB" id="9797826at2"/>
<name>N9VJK6_9GAMM</name>
<dbReference type="PANTHER" id="PTHR43877:SF1">
    <property type="entry name" value="ACETYLTRANSFERASE"/>
    <property type="match status" value="1"/>
</dbReference>
<feature type="domain" description="N-acetyltransferase" evidence="3">
    <location>
        <begin position="7"/>
        <end position="147"/>
    </location>
</feature>
<dbReference type="PANTHER" id="PTHR43877">
    <property type="entry name" value="AMINOALKYLPHOSPHONATE N-ACETYLTRANSFERASE-RELATED-RELATED"/>
    <property type="match status" value="1"/>
</dbReference>
<organism evidence="4 5">
    <name type="scientific">Aeromonas diversa CDC 2478-85</name>
    <dbReference type="NCBI Taxonomy" id="1268237"/>
    <lineage>
        <taxon>Bacteria</taxon>
        <taxon>Pseudomonadati</taxon>
        <taxon>Pseudomonadota</taxon>
        <taxon>Gammaproteobacteria</taxon>
        <taxon>Aeromonadales</taxon>
        <taxon>Aeromonadaceae</taxon>
        <taxon>Aeromonas</taxon>
    </lineage>
</organism>
<dbReference type="InterPro" id="IPR016181">
    <property type="entry name" value="Acyl_CoA_acyltransferase"/>
</dbReference>
<dbReference type="eggNOG" id="COG0456">
    <property type="taxonomic scope" value="Bacteria"/>
</dbReference>
<dbReference type="AlphaFoldDB" id="N9VJK6"/>
<evidence type="ECO:0000259" key="3">
    <source>
        <dbReference type="PROSITE" id="PS51186"/>
    </source>
</evidence>
<dbReference type="InterPro" id="IPR050832">
    <property type="entry name" value="Bact_Acetyltransf"/>
</dbReference>
<dbReference type="GO" id="GO:0016747">
    <property type="term" value="F:acyltransferase activity, transferring groups other than amino-acyl groups"/>
    <property type="evidence" value="ECO:0007669"/>
    <property type="project" value="InterPro"/>
</dbReference>
<comment type="caution">
    <text evidence="4">The sequence shown here is derived from an EMBL/GenBank/DDBJ whole genome shotgun (WGS) entry which is preliminary data.</text>
</comment>
<protein>
    <submittedName>
        <fullName evidence="4">Protein PhnO</fullName>
    </submittedName>
</protein>
<keyword evidence="2" id="KW-0012">Acyltransferase</keyword>
<dbReference type="Gene3D" id="3.40.630.30">
    <property type="match status" value="1"/>
</dbReference>
<evidence type="ECO:0000313" key="5">
    <source>
        <dbReference type="Proteomes" id="UP000023775"/>
    </source>
</evidence>
<proteinExistence type="predicted"/>
<dbReference type="CDD" id="cd04301">
    <property type="entry name" value="NAT_SF"/>
    <property type="match status" value="1"/>
</dbReference>
<keyword evidence="1" id="KW-0808">Transferase</keyword>
<dbReference type="PROSITE" id="PS51186">
    <property type="entry name" value="GNAT"/>
    <property type="match status" value="1"/>
</dbReference>
<dbReference type="InterPro" id="IPR000182">
    <property type="entry name" value="GNAT_dom"/>
</dbReference>
<dbReference type="Proteomes" id="UP000023775">
    <property type="component" value="Unassembled WGS sequence"/>
</dbReference>